<dbReference type="PANTHER" id="PTHR23001">
    <property type="entry name" value="EUKARYOTIC TRANSLATION INITIATION FACTOR"/>
    <property type="match status" value="1"/>
</dbReference>
<gene>
    <name evidence="5" type="ORF">Klosneuvirus_2_15</name>
</gene>
<keyword evidence="2 5" id="KW-0396">Initiation factor</keyword>
<dbReference type="EMBL" id="KY684109">
    <property type="protein sequence ID" value="ARF11579.1"/>
    <property type="molecule type" value="Genomic_DNA"/>
</dbReference>
<dbReference type="InterPro" id="IPR045196">
    <property type="entry name" value="IF2/IF5"/>
</dbReference>
<dbReference type="SUPFAM" id="SSF75689">
    <property type="entry name" value="Zinc-binding domain of translation initiation factor 2 beta"/>
    <property type="match status" value="1"/>
</dbReference>
<name>A0A1V0SIN5_9VIRU</name>
<reference evidence="5" key="1">
    <citation type="journal article" date="2017" name="Science">
        <title>Giant viruses with an expanded complement of translation system components.</title>
        <authorList>
            <person name="Schulz F."/>
            <person name="Yutin N."/>
            <person name="Ivanova N.N."/>
            <person name="Ortega D.R."/>
            <person name="Lee T.K."/>
            <person name="Vierheilig J."/>
            <person name="Daims H."/>
            <person name="Horn M."/>
            <person name="Wagner M."/>
            <person name="Jensen G.J."/>
            <person name="Kyrpides N.C."/>
            <person name="Koonin E.V."/>
            <person name="Woyke T."/>
        </authorList>
    </citation>
    <scope>NUCLEOTIDE SEQUENCE</scope>
    <source>
        <strain evidence="5">KNV1</strain>
    </source>
</reference>
<dbReference type="InterPro" id="IPR016190">
    <property type="entry name" value="Transl_init_fac_IF2/IF5_Zn-bd"/>
</dbReference>
<dbReference type="InterPro" id="IPR016189">
    <property type="entry name" value="Transl_init_fac_IF2/IF5_N"/>
</dbReference>
<comment type="similarity">
    <text evidence="1">Belongs to the eIF-2-beta/eIF-5 family.</text>
</comment>
<feature type="domain" description="Translation initiation factor IF2/IF5" evidence="4">
    <location>
        <begin position="33"/>
        <end position="141"/>
    </location>
</feature>
<dbReference type="Pfam" id="PF01873">
    <property type="entry name" value="eIF-5_eIF-2B"/>
    <property type="match status" value="1"/>
</dbReference>
<accession>A0A1V0SIN5</accession>
<evidence type="ECO:0000313" key="5">
    <source>
        <dbReference type="EMBL" id="ARF11579.1"/>
    </source>
</evidence>
<proteinExistence type="inferred from homology"/>
<dbReference type="InterPro" id="IPR002735">
    <property type="entry name" value="Transl_init_fac_IF2/IF5_dom"/>
</dbReference>
<organism evidence="5">
    <name type="scientific">Klosneuvirus KNV1</name>
    <dbReference type="NCBI Taxonomy" id="1977640"/>
    <lineage>
        <taxon>Viruses</taxon>
        <taxon>Varidnaviria</taxon>
        <taxon>Bamfordvirae</taxon>
        <taxon>Nucleocytoviricota</taxon>
        <taxon>Megaviricetes</taxon>
        <taxon>Imitervirales</taxon>
        <taxon>Mimiviridae</taxon>
        <taxon>Klosneuvirinae</taxon>
        <taxon>Klosneuvirus</taxon>
    </lineage>
</organism>
<evidence type="ECO:0000256" key="2">
    <source>
        <dbReference type="ARBA" id="ARBA00022540"/>
    </source>
</evidence>
<protein>
    <submittedName>
        <fullName evidence="5">Translation initiation factor 2 subunit beta</fullName>
    </submittedName>
</protein>
<sequence length="145" mass="16599">MVLMSNLRTMNTYSDTFLIDKLYAEIDTIGSNSKKIAIDKPEVSSANKRTFLKNFRSICLKLNRDEEDVRSFFEKELKTTVTISQDGALVITGMYKQNGIMTILTNYIKEFVMCKQCSSCDTNLIKDKKILFLNCNKCLSKHAIN</sequence>
<evidence type="ECO:0000256" key="1">
    <source>
        <dbReference type="ARBA" id="ARBA00010397"/>
    </source>
</evidence>
<keyword evidence="3" id="KW-0648">Protein biosynthesis</keyword>
<dbReference type="SMART" id="SM00653">
    <property type="entry name" value="eIF2B_5"/>
    <property type="match status" value="1"/>
</dbReference>
<evidence type="ECO:0000259" key="4">
    <source>
        <dbReference type="SMART" id="SM00653"/>
    </source>
</evidence>
<dbReference type="Gene3D" id="3.30.30.170">
    <property type="match status" value="1"/>
</dbReference>
<dbReference type="SUPFAM" id="SSF100966">
    <property type="entry name" value="Translation initiation factor 2 beta, aIF2beta, N-terminal domain"/>
    <property type="match status" value="1"/>
</dbReference>
<evidence type="ECO:0000256" key="3">
    <source>
        <dbReference type="ARBA" id="ARBA00022917"/>
    </source>
</evidence>